<dbReference type="RefSeq" id="WP_166592506.1">
    <property type="nucleotide sequence ID" value="NZ_CP090311.1"/>
</dbReference>
<accession>A0A7X1GHU5</accession>
<proteinExistence type="predicted"/>
<dbReference type="Proteomes" id="UP000526003">
    <property type="component" value="Unassembled WGS sequence"/>
</dbReference>
<dbReference type="Pfam" id="PF07007">
    <property type="entry name" value="LprI"/>
    <property type="match status" value="1"/>
</dbReference>
<evidence type="ECO:0000259" key="2">
    <source>
        <dbReference type="Pfam" id="PF07007"/>
    </source>
</evidence>
<feature type="chain" id="PRO_5030610029" evidence="1">
    <location>
        <begin position="21"/>
        <end position="132"/>
    </location>
</feature>
<dbReference type="AlphaFoldDB" id="A0A7X1GHU5"/>
<reference evidence="3 4" key="1">
    <citation type="submission" date="2020-08" db="EMBL/GenBank/DDBJ databases">
        <title>Pseudomonas sp. nov.</title>
        <authorList>
            <person name="Gieschler S."/>
            <person name="Fiedler G."/>
            <person name="Brinks E."/>
            <person name="Boehnlein C."/>
            <person name="Franz C.M.A.P."/>
            <person name="Kabisch J."/>
        </authorList>
    </citation>
    <scope>NUCLEOTIDE SEQUENCE [LARGE SCALE GENOMIC DNA]</scope>
    <source>
        <strain evidence="3 4">MBT-1</strain>
    </source>
</reference>
<dbReference type="Gene3D" id="1.20.1270.180">
    <property type="match status" value="1"/>
</dbReference>
<sequence length="132" mass="14387">MRIVFLLSLLPLLAATGVQADDCANASNQGTLNACAATQYKQADAQLNTLYQQINGQLKDNPQGKKRLLSAQRAWLAFRDAECTFAASGVEGGSVYPMIHNQCLADLTQKRVETFKSYLDCQEGDLSCPVRS</sequence>
<dbReference type="EMBL" id="JACMYG010000032">
    <property type="protein sequence ID" value="MBC2692727.1"/>
    <property type="molecule type" value="Genomic_DNA"/>
</dbReference>
<protein>
    <submittedName>
        <fullName evidence="3">DUF1311 domain-containing protein</fullName>
    </submittedName>
</protein>
<gene>
    <name evidence="3" type="ORF">H7995_23335</name>
</gene>
<dbReference type="PANTHER" id="PTHR39176">
    <property type="entry name" value="PERIPLASMIC PROTEIN-RELATED"/>
    <property type="match status" value="1"/>
</dbReference>
<comment type="caution">
    <text evidence="3">The sequence shown here is derived from an EMBL/GenBank/DDBJ whole genome shotgun (WGS) entry which is preliminary data.</text>
</comment>
<name>A0A7X1GHU5_9PSED</name>
<keyword evidence="4" id="KW-1185">Reference proteome</keyword>
<dbReference type="InterPro" id="IPR009739">
    <property type="entry name" value="LprI-like_N"/>
</dbReference>
<evidence type="ECO:0000256" key="1">
    <source>
        <dbReference type="SAM" id="SignalP"/>
    </source>
</evidence>
<feature type="signal peptide" evidence="1">
    <location>
        <begin position="1"/>
        <end position="20"/>
    </location>
</feature>
<keyword evidence="1" id="KW-0732">Signal</keyword>
<dbReference type="PANTHER" id="PTHR39176:SF1">
    <property type="entry name" value="PERIPLASMIC PROTEIN"/>
    <property type="match status" value="1"/>
</dbReference>
<evidence type="ECO:0000313" key="3">
    <source>
        <dbReference type="EMBL" id="MBC2692727.1"/>
    </source>
</evidence>
<evidence type="ECO:0000313" key="4">
    <source>
        <dbReference type="Proteomes" id="UP000526003"/>
    </source>
</evidence>
<feature type="domain" description="Lysozyme inhibitor LprI-like N-terminal" evidence="2">
    <location>
        <begin position="23"/>
        <end position="113"/>
    </location>
</feature>
<organism evidence="3 4">
    <name type="scientific">Pseudomonas kielensis</name>
    <dbReference type="NCBI Taxonomy" id="2762577"/>
    <lineage>
        <taxon>Bacteria</taxon>
        <taxon>Pseudomonadati</taxon>
        <taxon>Pseudomonadota</taxon>
        <taxon>Gammaproteobacteria</taxon>
        <taxon>Pseudomonadales</taxon>
        <taxon>Pseudomonadaceae</taxon>
        <taxon>Pseudomonas</taxon>
    </lineage>
</organism>